<dbReference type="Pfam" id="PF00172">
    <property type="entry name" value="Zn_clus"/>
    <property type="match status" value="1"/>
</dbReference>
<organism evidence="8 9">
    <name type="scientific">Phialocephala subalpina</name>
    <dbReference type="NCBI Taxonomy" id="576137"/>
    <lineage>
        <taxon>Eukaryota</taxon>
        <taxon>Fungi</taxon>
        <taxon>Dikarya</taxon>
        <taxon>Ascomycota</taxon>
        <taxon>Pezizomycotina</taxon>
        <taxon>Leotiomycetes</taxon>
        <taxon>Helotiales</taxon>
        <taxon>Mollisiaceae</taxon>
        <taxon>Phialocephala</taxon>
        <taxon>Phialocephala fortinii species complex</taxon>
    </lineage>
</organism>
<dbReference type="CDD" id="cd12148">
    <property type="entry name" value="fungal_TF_MHR"/>
    <property type="match status" value="1"/>
</dbReference>
<keyword evidence="2" id="KW-0805">Transcription regulation</keyword>
<proteinExistence type="predicted"/>
<sequence length="735" mass="82347">MSTMNGIQNTEYENSERAQKRRRKTLFACNPCRSRKTRCDGGRPHCTVCTARGVKCVYEPHQPTSQPSLAEISARLEILEKSNTGSESSKAPLANDAGQVLPGRHVETRPDQEMNLTFENGRSPGLGDLPRIDGHDEEDDAPTTEPCTEPERGKINWHVQPDNSTVDPVDSSNIAFLESVAQASNSIRQPKDSAVGEPGTDGSRSFGIFTSRESVLSWDAIAITLPERRLADDLLAKFWENIHPIFPVLHRPSMTEYYEQIWVANHEQNNSGSDCDKHSKLILHATLNILFAIGCQFSETVAPQQSLTMADTFYQRSKKLFRFDELDSPSLSVVQLLLLTGIYLQSTRYSYRCWNTIGFALRVAQGLGLHIDRSASAFESQKQREMRRRVWYICIMMDRYVSFTSTFGRPSILSRNWPVPVPLSIDDKVLSETGEGVQPVGVHSQLDGFVHSLGFFDLLGDVLKVFYTTAEARSRSDNGLETQPLSSLSKTLALNSRLDEFLNSLPHHLQLHSKINSTRSPRTGFELQALTLYYRSLYLRILLLRPYVLSSIRNKCSIDLPTNSLSASGLEQRVSVELIQLCLSTAHAIIDNLYNQILGSCHSTSWHAVYFTFAAATVIVAASLCPEVKTKASSDLLDKSWDKALEIFQYNSVQSLASHDALESLKTFRSQAAKFTSMQEPEQGAAGINSTLEELPDLSISNFPWDQYDVTELNFFDTIDIETFQSQTISSDLWN</sequence>
<dbReference type="GO" id="GO:0000978">
    <property type="term" value="F:RNA polymerase II cis-regulatory region sequence-specific DNA binding"/>
    <property type="evidence" value="ECO:0007669"/>
    <property type="project" value="TreeGrafter"/>
</dbReference>
<keyword evidence="5" id="KW-0539">Nucleus</keyword>
<dbReference type="InterPro" id="IPR007219">
    <property type="entry name" value="XnlR_reg_dom"/>
</dbReference>
<dbReference type="SUPFAM" id="SSF57701">
    <property type="entry name" value="Zn2/Cys6 DNA-binding domain"/>
    <property type="match status" value="1"/>
</dbReference>
<dbReference type="PANTHER" id="PTHR47424:SF3">
    <property type="entry name" value="REGULATORY PROTEIN GAL4"/>
    <property type="match status" value="1"/>
</dbReference>
<dbReference type="GO" id="GO:0000435">
    <property type="term" value="P:positive regulation of transcription from RNA polymerase II promoter by galactose"/>
    <property type="evidence" value="ECO:0007669"/>
    <property type="project" value="TreeGrafter"/>
</dbReference>
<evidence type="ECO:0000256" key="6">
    <source>
        <dbReference type="SAM" id="MobiDB-lite"/>
    </source>
</evidence>
<keyword evidence="3" id="KW-0238">DNA-binding</keyword>
<evidence type="ECO:0000313" key="8">
    <source>
        <dbReference type="EMBL" id="CZR66265.1"/>
    </source>
</evidence>
<reference evidence="8 9" key="1">
    <citation type="submission" date="2016-03" db="EMBL/GenBank/DDBJ databases">
        <authorList>
            <person name="Ploux O."/>
        </authorList>
    </citation>
    <scope>NUCLEOTIDE SEQUENCE [LARGE SCALE GENOMIC DNA]</scope>
    <source>
        <strain evidence="8 9">UAMH 11012</strain>
    </source>
</reference>
<evidence type="ECO:0000256" key="2">
    <source>
        <dbReference type="ARBA" id="ARBA00023015"/>
    </source>
</evidence>
<dbReference type="OrthoDB" id="3364175at2759"/>
<evidence type="ECO:0000313" key="9">
    <source>
        <dbReference type="Proteomes" id="UP000184330"/>
    </source>
</evidence>
<accession>A0A1L7XMJ7</accession>
<dbReference type="InterPro" id="IPR001138">
    <property type="entry name" value="Zn2Cys6_DnaBD"/>
</dbReference>
<feature type="domain" description="Zn(2)-C6 fungal-type" evidence="7">
    <location>
        <begin position="28"/>
        <end position="58"/>
    </location>
</feature>
<dbReference type="STRING" id="576137.A0A1L7XMJ7"/>
<dbReference type="CDD" id="cd00067">
    <property type="entry name" value="GAL4"/>
    <property type="match status" value="1"/>
</dbReference>
<protein>
    <recommendedName>
        <fullName evidence="7">Zn(2)-C6 fungal-type domain-containing protein</fullName>
    </recommendedName>
</protein>
<dbReference type="SMART" id="SM00066">
    <property type="entry name" value="GAL4"/>
    <property type="match status" value="1"/>
</dbReference>
<keyword evidence="9" id="KW-1185">Reference proteome</keyword>
<dbReference type="InterPro" id="IPR036864">
    <property type="entry name" value="Zn2-C6_fun-type_DNA-bd_sf"/>
</dbReference>
<dbReference type="GO" id="GO:0008270">
    <property type="term" value="F:zinc ion binding"/>
    <property type="evidence" value="ECO:0007669"/>
    <property type="project" value="InterPro"/>
</dbReference>
<feature type="compositionally biased region" description="Polar residues" evidence="6">
    <location>
        <begin position="1"/>
        <end position="12"/>
    </location>
</feature>
<name>A0A1L7XMJ7_9HELO</name>
<gene>
    <name evidence="8" type="ORF">PAC_16166</name>
</gene>
<keyword evidence="4" id="KW-0804">Transcription</keyword>
<dbReference type="InterPro" id="IPR051127">
    <property type="entry name" value="Fungal_SecMet_Regulators"/>
</dbReference>
<dbReference type="GO" id="GO:0006351">
    <property type="term" value="P:DNA-templated transcription"/>
    <property type="evidence" value="ECO:0007669"/>
    <property type="project" value="InterPro"/>
</dbReference>
<dbReference type="Proteomes" id="UP000184330">
    <property type="component" value="Unassembled WGS sequence"/>
</dbReference>
<dbReference type="PANTHER" id="PTHR47424">
    <property type="entry name" value="REGULATORY PROTEIN GAL4"/>
    <property type="match status" value="1"/>
</dbReference>
<dbReference type="PROSITE" id="PS00463">
    <property type="entry name" value="ZN2_CY6_FUNGAL_1"/>
    <property type="match status" value="1"/>
</dbReference>
<evidence type="ECO:0000256" key="3">
    <source>
        <dbReference type="ARBA" id="ARBA00023125"/>
    </source>
</evidence>
<evidence type="ECO:0000256" key="4">
    <source>
        <dbReference type="ARBA" id="ARBA00023163"/>
    </source>
</evidence>
<evidence type="ECO:0000256" key="1">
    <source>
        <dbReference type="ARBA" id="ARBA00022723"/>
    </source>
</evidence>
<dbReference type="AlphaFoldDB" id="A0A1L7XMJ7"/>
<feature type="region of interest" description="Disordered" evidence="6">
    <location>
        <begin position="1"/>
        <end position="20"/>
    </location>
</feature>
<dbReference type="Gene3D" id="4.10.240.10">
    <property type="entry name" value="Zn(2)-C6 fungal-type DNA-binding domain"/>
    <property type="match status" value="1"/>
</dbReference>
<evidence type="ECO:0000259" key="7">
    <source>
        <dbReference type="PROSITE" id="PS50048"/>
    </source>
</evidence>
<dbReference type="PROSITE" id="PS50048">
    <property type="entry name" value="ZN2_CY6_FUNGAL_2"/>
    <property type="match status" value="1"/>
</dbReference>
<dbReference type="SMART" id="SM00906">
    <property type="entry name" value="Fungal_trans"/>
    <property type="match status" value="1"/>
</dbReference>
<dbReference type="Pfam" id="PF04082">
    <property type="entry name" value="Fungal_trans"/>
    <property type="match status" value="1"/>
</dbReference>
<keyword evidence="1" id="KW-0479">Metal-binding</keyword>
<dbReference type="EMBL" id="FJOG01000035">
    <property type="protein sequence ID" value="CZR66265.1"/>
    <property type="molecule type" value="Genomic_DNA"/>
</dbReference>
<dbReference type="GO" id="GO:0005634">
    <property type="term" value="C:nucleus"/>
    <property type="evidence" value="ECO:0007669"/>
    <property type="project" value="TreeGrafter"/>
</dbReference>
<feature type="region of interest" description="Disordered" evidence="6">
    <location>
        <begin position="116"/>
        <end position="156"/>
    </location>
</feature>
<evidence type="ECO:0000256" key="5">
    <source>
        <dbReference type="ARBA" id="ARBA00023242"/>
    </source>
</evidence>
<dbReference type="GO" id="GO:0000981">
    <property type="term" value="F:DNA-binding transcription factor activity, RNA polymerase II-specific"/>
    <property type="evidence" value="ECO:0007669"/>
    <property type="project" value="InterPro"/>
</dbReference>